<comment type="caution">
    <text evidence="1">The sequence shown here is derived from an EMBL/GenBank/DDBJ whole genome shotgun (WGS) entry which is preliminary data.</text>
</comment>
<protein>
    <submittedName>
        <fullName evidence="1">Uncharacterized protein</fullName>
    </submittedName>
</protein>
<name>A0AC61R038_9FIRM</name>
<evidence type="ECO:0000313" key="1">
    <source>
        <dbReference type="EMBL" id="TGX98381.1"/>
    </source>
</evidence>
<evidence type="ECO:0000313" key="2">
    <source>
        <dbReference type="Proteomes" id="UP000307720"/>
    </source>
</evidence>
<accession>A0AC61R038</accession>
<dbReference type="EMBL" id="SRZB01000018">
    <property type="protein sequence ID" value="TGX98381.1"/>
    <property type="molecule type" value="Genomic_DNA"/>
</dbReference>
<sequence>MDAVIYTKSIPEYEMLSGILADELSDVTVSRGVIDREYHLEREYDVVVVGINGAQGMELVCKYRELYGNTLVIWITDDPYFAREAIRTHSFDFIVRPLEETRFREPLRRIKEGDIAIWQRWSVKAPVYQDICEGNVSERREIPLPPQGQEHFSFGKARRNGTIWKRIKDYFLSENTL</sequence>
<dbReference type="Proteomes" id="UP000307720">
    <property type="component" value="Unassembled WGS sequence"/>
</dbReference>
<reference evidence="1" key="1">
    <citation type="submission" date="2019-04" db="EMBL/GenBank/DDBJ databases">
        <title>Microbes associate with the intestines of laboratory mice.</title>
        <authorList>
            <person name="Navarre W."/>
            <person name="Wong E."/>
            <person name="Huang K."/>
            <person name="Tropini C."/>
            <person name="Ng K."/>
            <person name="Yu B."/>
        </authorList>
    </citation>
    <scope>NUCLEOTIDE SEQUENCE</scope>
    <source>
        <strain evidence="1">NM72_1-8</strain>
    </source>
</reference>
<gene>
    <name evidence="1" type="ORF">E5357_09185</name>
</gene>
<organism evidence="1 2">
    <name type="scientific">Hominisplanchenecus murintestinalis</name>
    <dbReference type="NCBI Taxonomy" id="2941517"/>
    <lineage>
        <taxon>Bacteria</taxon>
        <taxon>Bacillati</taxon>
        <taxon>Bacillota</taxon>
        <taxon>Clostridia</taxon>
        <taxon>Lachnospirales</taxon>
        <taxon>Lachnospiraceae</taxon>
        <taxon>Hominisplanchenecus</taxon>
    </lineage>
</organism>
<proteinExistence type="predicted"/>
<keyword evidence="2" id="KW-1185">Reference proteome</keyword>